<dbReference type="AlphaFoldDB" id="I0I5B1"/>
<accession>I0I5B1</accession>
<dbReference type="Proteomes" id="UP000007880">
    <property type="component" value="Chromosome"/>
</dbReference>
<evidence type="ECO:0000313" key="2">
    <source>
        <dbReference type="Proteomes" id="UP000007880"/>
    </source>
</evidence>
<dbReference type="HOGENOM" id="CLU_2970713_0_0_0"/>
<protein>
    <submittedName>
        <fullName evidence="1">Uncharacterized protein</fullName>
    </submittedName>
</protein>
<proteinExistence type="predicted"/>
<dbReference type="KEGG" id="cap:CLDAP_24090"/>
<name>I0I5B1_CALAS</name>
<keyword evidence="2" id="KW-1185">Reference proteome</keyword>
<gene>
    <name evidence="1" type="ordered locus">CLDAP_24090</name>
</gene>
<organism evidence="1 2">
    <name type="scientific">Caldilinea aerophila (strain DSM 14535 / JCM 11387 / NBRC 104270 / STL-6-O1)</name>
    <dbReference type="NCBI Taxonomy" id="926550"/>
    <lineage>
        <taxon>Bacteria</taxon>
        <taxon>Bacillati</taxon>
        <taxon>Chloroflexota</taxon>
        <taxon>Caldilineae</taxon>
        <taxon>Caldilineales</taxon>
        <taxon>Caldilineaceae</taxon>
        <taxon>Caldilinea</taxon>
    </lineage>
</organism>
<dbReference type="STRING" id="926550.CLDAP_24090"/>
<sequence>MADRMRAGLCLAGSDLADSFCFAILFYTLVIYNASTIALSGSNRHSIQEPVLKRKRIV</sequence>
<dbReference type="EMBL" id="AP012337">
    <property type="protein sequence ID" value="BAM00449.1"/>
    <property type="molecule type" value="Genomic_DNA"/>
</dbReference>
<evidence type="ECO:0000313" key="1">
    <source>
        <dbReference type="EMBL" id="BAM00449.1"/>
    </source>
</evidence>
<reference evidence="1 2" key="1">
    <citation type="submission" date="2012-02" db="EMBL/GenBank/DDBJ databases">
        <title>Complete genome sequence of Caldilinea aerophila DSM 14535 (= NBRC 102666).</title>
        <authorList>
            <person name="Oguchi A."/>
            <person name="Hosoyama A."/>
            <person name="Sekine M."/>
            <person name="Fukai R."/>
            <person name="Kato Y."/>
            <person name="Nakamura S."/>
            <person name="Hanada S."/>
            <person name="Yamazaki S."/>
            <person name="Fujita N."/>
        </authorList>
    </citation>
    <scope>NUCLEOTIDE SEQUENCE [LARGE SCALE GENOMIC DNA]</scope>
    <source>
        <strain evidence="2">DSM 14535 / JCM 11387 / NBRC 104270 / STL-6-O1</strain>
    </source>
</reference>